<sequence>MEIKGEHLLFLLGAGASVDAGIPISNQMVNNIEDLIVKHDDWKPYKDLYFYLKSSINYSDGILGKFNELFNVERLLIVITEIEKRESNIMYPFIGTWNIRLLDLAGNNFENIKKFHKLIRKQLNEWVGLRSYDDANYFQSFSSLSTDVGNLMKVFTLNYDMCFENIVGKDKTIELGFTKETNEWHQSNFENIEGKHYNLYKLHGSIDWYLSEEKLHKSQKIESEPELIFGIQHKMTSVDPYFYYSSVLRNSCFNEAKIIVVIGYSYADDYVNVILSQALNSRTELRIINVAPLFGRNEKTERDFIMKRLNLKSENQLINIDNKAKDFMTNIMNKEFFENNIGEPEGVPFE</sequence>
<gene>
    <name evidence="1" type="ORF">SAMN05660493_01735</name>
</gene>
<name>A0A1U7PYJ7_9FLAO</name>
<dbReference type="RefSeq" id="WP_076783223.1">
    <property type="nucleotide sequence ID" value="NZ_FTPU01000016.1"/>
</dbReference>
<evidence type="ECO:0000313" key="2">
    <source>
        <dbReference type="Proteomes" id="UP000187261"/>
    </source>
</evidence>
<dbReference type="InterPro" id="IPR029035">
    <property type="entry name" value="DHS-like_NAD/FAD-binding_dom"/>
</dbReference>
<reference evidence="2" key="1">
    <citation type="submission" date="2016-10" db="EMBL/GenBank/DDBJ databases">
        <authorList>
            <person name="Varghese N."/>
            <person name="Submissions S."/>
        </authorList>
    </citation>
    <scope>NUCLEOTIDE SEQUENCE [LARGE SCALE GENOMIC DNA]</scope>
    <source>
        <strain evidence="2">DSM 19482</strain>
    </source>
</reference>
<protein>
    <submittedName>
        <fullName evidence="1">SIR2-like domain-containing protein</fullName>
    </submittedName>
</protein>
<keyword evidence="2" id="KW-1185">Reference proteome</keyword>
<dbReference type="EMBL" id="FTPU01000016">
    <property type="protein sequence ID" value="SIT97032.1"/>
    <property type="molecule type" value="Genomic_DNA"/>
</dbReference>
<dbReference type="Proteomes" id="UP000187261">
    <property type="component" value="Unassembled WGS sequence"/>
</dbReference>
<dbReference type="OrthoDB" id="9808492at2"/>
<dbReference type="Pfam" id="PF13289">
    <property type="entry name" value="SIR2_2"/>
    <property type="match status" value="1"/>
</dbReference>
<dbReference type="AlphaFoldDB" id="A0A1U7PYJ7"/>
<organism evidence="1 2">
    <name type="scientific">Epilithonimonas bovis DSM 19482</name>
    <dbReference type="NCBI Taxonomy" id="1121284"/>
    <lineage>
        <taxon>Bacteria</taxon>
        <taxon>Pseudomonadati</taxon>
        <taxon>Bacteroidota</taxon>
        <taxon>Flavobacteriia</taxon>
        <taxon>Flavobacteriales</taxon>
        <taxon>Weeksellaceae</taxon>
        <taxon>Chryseobacterium group</taxon>
        <taxon>Epilithonimonas</taxon>
    </lineage>
</organism>
<proteinExistence type="predicted"/>
<accession>A0A1U7PYJ7</accession>
<evidence type="ECO:0000313" key="1">
    <source>
        <dbReference type="EMBL" id="SIT97032.1"/>
    </source>
</evidence>
<dbReference type="Gene3D" id="3.40.50.1220">
    <property type="entry name" value="TPP-binding domain"/>
    <property type="match status" value="1"/>
</dbReference>
<dbReference type="STRING" id="1121284.SAMN05660493_01735"/>
<dbReference type="SUPFAM" id="SSF52467">
    <property type="entry name" value="DHS-like NAD/FAD-binding domain"/>
    <property type="match status" value="1"/>
</dbReference>